<evidence type="ECO:0000256" key="1">
    <source>
        <dbReference type="ARBA" id="ARBA00023002"/>
    </source>
</evidence>
<dbReference type="InterPro" id="IPR041694">
    <property type="entry name" value="ADH_N_2"/>
</dbReference>
<dbReference type="InterPro" id="IPR020843">
    <property type="entry name" value="ER"/>
</dbReference>
<evidence type="ECO:0000259" key="2">
    <source>
        <dbReference type="SMART" id="SM00829"/>
    </source>
</evidence>
<dbReference type="Pfam" id="PF16884">
    <property type="entry name" value="ADH_N_2"/>
    <property type="match status" value="1"/>
</dbReference>
<evidence type="ECO:0000313" key="4">
    <source>
        <dbReference type="Proteomes" id="UP000815325"/>
    </source>
</evidence>
<protein>
    <submittedName>
        <fullName evidence="3">NADPH dependent alkenal/alkenone reductase</fullName>
    </submittedName>
</protein>
<dbReference type="EMBL" id="MU070100">
    <property type="protein sequence ID" value="KAF5829915.1"/>
    <property type="molecule type" value="Genomic_DNA"/>
</dbReference>
<reference evidence="3" key="1">
    <citation type="submission" date="2017-08" db="EMBL/GenBank/DDBJ databases">
        <authorList>
            <person name="Polle J.E."/>
            <person name="Barry K."/>
            <person name="Cushman J."/>
            <person name="Schmutz J."/>
            <person name="Tran D."/>
            <person name="Hathwaick L.T."/>
            <person name="Yim W.C."/>
            <person name="Jenkins J."/>
            <person name="Mckie-Krisberg Z.M."/>
            <person name="Prochnik S."/>
            <person name="Lindquist E."/>
            <person name="Dockter R.B."/>
            <person name="Adam C."/>
            <person name="Molina H."/>
            <person name="Bunkerborg J."/>
            <person name="Jin E."/>
            <person name="Buchheim M."/>
            <person name="Magnuson J."/>
        </authorList>
    </citation>
    <scope>NUCLEOTIDE SEQUENCE</scope>
    <source>
        <strain evidence="3">CCAP 19/18</strain>
    </source>
</reference>
<dbReference type="PANTHER" id="PTHR43205">
    <property type="entry name" value="PROSTAGLANDIN REDUCTASE"/>
    <property type="match status" value="1"/>
</dbReference>
<dbReference type="CDD" id="cd05288">
    <property type="entry name" value="PGDH"/>
    <property type="match status" value="1"/>
</dbReference>
<dbReference type="InterPro" id="IPR045010">
    <property type="entry name" value="MDR_fam"/>
</dbReference>
<gene>
    <name evidence="3" type="ORF">DUNSADRAFT_15315</name>
</gene>
<dbReference type="SMART" id="SM00829">
    <property type="entry name" value="PKS_ER"/>
    <property type="match status" value="1"/>
</dbReference>
<name>A0ABQ7G5N1_DUNSA</name>
<sequence>MGCKAQTVLWTNYVEDGPVPPENFQLKEIDLPDLKDGEVLLELQYLSVDPYMRGRMRNAAGYFVGPFVPGEPVSGIGIAAVKESKAPGIEKGKFYSGMYPWTSPHIATKDQMGQMMPVDTEVLKQAKLPLSGIGGVLGHTGMTAYGSITRIGKPQKGETVFISGAAGAVGMIVGQMCKNIYGCKIVGSAGSDDKVEFLTKELGFDAAWNYKKMPTLDALKKFCPEGIDIYYDNVGGEQLEAAIEMCKPAARIVCCGMISQYNKKGDERYGVKNLTWLVFRKIKMEGFLLAQFFPDMIPEFFEHFPKWIAEGKIKDTEYVVQGGLANAGQAFCDMMAGKNTGKAVVKCVDKDPIVGK</sequence>
<dbReference type="PANTHER" id="PTHR43205:SF7">
    <property type="entry name" value="PROSTAGLANDIN REDUCTASE 1"/>
    <property type="match status" value="1"/>
</dbReference>
<dbReference type="Gene3D" id="3.40.50.720">
    <property type="entry name" value="NAD(P)-binding Rossmann-like Domain"/>
    <property type="match status" value="1"/>
</dbReference>
<keyword evidence="4" id="KW-1185">Reference proteome</keyword>
<dbReference type="Pfam" id="PF00107">
    <property type="entry name" value="ADH_zinc_N"/>
    <property type="match status" value="1"/>
</dbReference>
<comment type="caution">
    <text evidence="3">The sequence shown here is derived from an EMBL/GenBank/DDBJ whole genome shotgun (WGS) entry which is preliminary data.</text>
</comment>
<organism evidence="3 4">
    <name type="scientific">Dunaliella salina</name>
    <name type="common">Green alga</name>
    <name type="synonym">Protococcus salinus</name>
    <dbReference type="NCBI Taxonomy" id="3046"/>
    <lineage>
        <taxon>Eukaryota</taxon>
        <taxon>Viridiplantae</taxon>
        <taxon>Chlorophyta</taxon>
        <taxon>core chlorophytes</taxon>
        <taxon>Chlorophyceae</taxon>
        <taxon>CS clade</taxon>
        <taxon>Chlamydomonadales</taxon>
        <taxon>Dunaliellaceae</taxon>
        <taxon>Dunaliella</taxon>
    </lineage>
</organism>
<feature type="domain" description="Enoyl reductase (ER)" evidence="2">
    <location>
        <begin position="21"/>
        <end position="345"/>
    </location>
</feature>
<proteinExistence type="predicted"/>
<dbReference type="InterPro" id="IPR036291">
    <property type="entry name" value="NAD(P)-bd_dom_sf"/>
</dbReference>
<dbReference type="InterPro" id="IPR011032">
    <property type="entry name" value="GroES-like_sf"/>
</dbReference>
<dbReference type="SUPFAM" id="SSF50129">
    <property type="entry name" value="GroES-like"/>
    <property type="match status" value="1"/>
</dbReference>
<keyword evidence="1" id="KW-0560">Oxidoreductase</keyword>
<evidence type="ECO:0000313" key="3">
    <source>
        <dbReference type="EMBL" id="KAF5829915.1"/>
    </source>
</evidence>
<dbReference type="SUPFAM" id="SSF51735">
    <property type="entry name" value="NAD(P)-binding Rossmann-fold domains"/>
    <property type="match status" value="1"/>
</dbReference>
<dbReference type="Proteomes" id="UP000815325">
    <property type="component" value="Unassembled WGS sequence"/>
</dbReference>
<dbReference type="InterPro" id="IPR013149">
    <property type="entry name" value="ADH-like_C"/>
</dbReference>
<accession>A0ABQ7G5N1</accession>
<dbReference type="Gene3D" id="3.90.180.10">
    <property type="entry name" value="Medium-chain alcohol dehydrogenases, catalytic domain"/>
    <property type="match status" value="1"/>
</dbReference>